<dbReference type="OrthoDB" id="9812829at2"/>
<evidence type="ECO:0000313" key="3">
    <source>
        <dbReference type="EMBL" id="AHM56077.1"/>
    </source>
</evidence>
<feature type="region of interest" description="Disordered" evidence="1">
    <location>
        <begin position="505"/>
        <end position="558"/>
    </location>
</feature>
<reference evidence="3 4" key="1">
    <citation type="journal article" date="2014" name="Genome Announc.">
        <title>Complete Genome Sequence of Amino Acid-Utilizing Eubacterium acidaminophilum al-2 (DSM 3953).</title>
        <authorList>
            <person name="Poehlein A."/>
            <person name="Andreesen J.R."/>
            <person name="Daniel R."/>
        </authorList>
    </citation>
    <scope>NUCLEOTIDE SEQUENCE [LARGE SCALE GENOMIC DNA]</scope>
    <source>
        <strain evidence="3 4">DSM 3953</strain>
    </source>
</reference>
<feature type="chain" id="PRO_5039068057" description="Dockerin type 1" evidence="2">
    <location>
        <begin position="24"/>
        <end position="558"/>
    </location>
</feature>
<evidence type="ECO:0008006" key="5">
    <source>
        <dbReference type="Google" id="ProtNLM"/>
    </source>
</evidence>
<dbReference type="KEGG" id="eac:EAL2_c07770"/>
<sequence>MNKIRIKLLSLLTAALLAASVLTGCSNDTSSSSSTSDTTSKIKVEYSSEDIDGTWDDSAATKVSLRGNSIAVDGSGASANGGTLTIKSAGTYVLSGTLTDGQIVVDAGQEDTVKIVLNGAELKSSNSAPIYSKQSKKTIITLAKDTSNKIEDAASYDYAEGEDEPDAAVFSQDDLTINGAGSLSVTGNFNNGIGSKDDLVITGGNIAITSANDALRGRDSIAIKGGTFAITAGGDGLQSNNDEDVEKGWISIDGGVFKITAESDGIQATTSLVVNSGTIDIAKCYEGLEGASVTVNGGSIKIKADDDGLNAAGGKDGSSVNVRPGENSFSNDSPYFIRITGGYVTIDAEGDGIDANGSLYISGGTMLVNGPTNSGNGALDYDGTCDVTGGTLAIAGSSGMVQSPSDTSSQSSLTVYYSSVQKAGTLVTLSDESGKPVLSFAPSKDYQSIVISSPELEQGKTYTLNSGGTNSGKLKDGLYTGGTVSGTTKLADIKLSSIVTRISDDGSEVTGRMGGPGGIGGQGRPEGGKDVNRKPPEGMEPPDGMQPPEDMTPPAKEQ</sequence>
<gene>
    <name evidence="3" type="ORF">EAL2_c07770</name>
</gene>
<evidence type="ECO:0000256" key="2">
    <source>
        <dbReference type="SAM" id="SignalP"/>
    </source>
</evidence>
<dbReference type="PATRIC" id="fig|1286171.3.peg.722"/>
<evidence type="ECO:0000313" key="4">
    <source>
        <dbReference type="Proteomes" id="UP000019591"/>
    </source>
</evidence>
<dbReference type="STRING" id="1286171.EAL2_c07770"/>
<proteinExistence type="predicted"/>
<dbReference type="AlphaFoldDB" id="W8TIP3"/>
<accession>W8TIP3</accession>
<dbReference type="HOGENOM" id="CLU_021406_1_1_9"/>
<evidence type="ECO:0000256" key="1">
    <source>
        <dbReference type="SAM" id="MobiDB-lite"/>
    </source>
</evidence>
<dbReference type="PROSITE" id="PS51257">
    <property type="entry name" value="PROKAR_LIPOPROTEIN"/>
    <property type="match status" value="1"/>
</dbReference>
<dbReference type="Proteomes" id="UP000019591">
    <property type="component" value="Chromosome"/>
</dbReference>
<feature type="compositionally biased region" description="Gly residues" evidence="1">
    <location>
        <begin position="512"/>
        <end position="525"/>
    </location>
</feature>
<keyword evidence="4" id="KW-1185">Reference proteome</keyword>
<feature type="compositionally biased region" description="Basic and acidic residues" evidence="1">
    <location>
        <begin position="526"/>
        <end position="537"/>
    </location>
</feature>
<keyword evidence="2" id="KW-0732">Signal</keyword>
<dbReference type="RefSeq" id="WP_025435108.1">
    <property type="nucleotide sequence ID" value="NZ_CP007452.1"/>
</dbReference>
<dbReference type="InterPro" id="IPR025584">
    <property type="entry name" value="Cthe_2159"/>
</dbReference>
<dbReference type="eggNOG" id="ENOG502Z8AD">
    <property type="taxonomic scope" value="Bacteria"/>
</dbReference>
<dbReference type="EMBL" id="CP007452">
    <property type="protein sequence ID" value="AHM56077.1"/>
    <property type="molecule type" value="Genomic_DNA"/>
</dbReference>
<organism evidence="3 4">
    <name type="scientific">Peptoclostridium acidaminophilum DSM 3953</name>
    <dbReference type="NCBI Taxonomy" id="1286171"/>
    <lineage>
        <taxon>Bacteria</taxon>
        <taxon>Bacillati</taxon>
        <taxon>Bacillota</taxon>
        <taxon>Clostridia</taxon>
        <taxon>Peptostreptococcales</taxon>
        <taxon>Peptoclostridiaceae</taxon>
        <taxon>Peptoclostridium</taxon>
    </lineage>
</organism>
<name>W8TIP3_PEPAC</name>
<dbReference type="Pfam" id="PF14262">
    <property type="entry name" value="Cthe_2159"/>
    <property type="match status" value="1"/>
</dbReference>
<protein>
    <recommendedName>
        <fullName evidence="5">Dockerin type 1</fullName>
    </recommendedName>
</protein>
<feature type="signal peptide" evidence="2">
    <location>
        <begin position="1"/>
        <end position="23"/>
    </location>
</feature>